<protein>
    <recommendedName>
        <fullName evidence="7">ATP synthase mitochondrial F1 complex assembly factor 1</fullName>
    </recommendedName>
</protein>
<comment type="similarity">
    <text evidence="2">Belongs to the ATP11 family.</text>
</comment>
<evidence type="ECO:0000256" key="1">
    <source>
        <dbReference type="ARBA" id="ARBA00004173"/>
    </source>
</evidence>
<dbReference type="Pfam" id="PF06644">
    <property type="entry name" value="ATP11"/>
    <property type="match status" value="1"/>
</dbReference>
<dbReference type="EMBL" id="CAJZBQ010000002">
    <property type="protein sequence ID" value="CAG9310426.1"/>
    <property type="molecule type" value="Genomic_DNA"/>
</dbReference>
<dbReference type="PANTHER" id="PTHR13126:SF0">
    <property type="entry name" value="ATP SYNTHASE MITOCHONDRIAL F1 COMPLEX ASSEMBLY FACTOR 1"/>
    <property type="match status" value="1"/>
</dbReference>
<keyword evidence="6" id="KW-1185">Reference proteome</keyword>
<proteinExistence type="inferred from homology"/>
<evidence type="ECO:0000313" key="5">
    <source>
        <dbReference type="EMBL" id="CAG9310426.1"/>
    </source>
</evidence>
<dbReference type="PANTHER" id="PTHR13126">
    <property type="entry name" value="CHAPERONE ATP11"/>
    <property type="match status" value="1"/>
</dbReference>
<comment type="subcellular location">
    <subcellularLocation>
        <location evidence="1">Mitochondrion</location>
    </subcellularLocation>
</comment>
<organism evidence="5 6">
    <name type="scientific">Blepharisma stoltei</name>
    <dbReference type="NCBI Taxonomy" id="1481888"/>
    <lineage>
        <taxon>Eukaryota</taxon>
        <taxon>Sar</taxon>
        <taxon>Alveolata</taxon>
        <taxon>Ciliophora</taxon>
        <taxon>Postciliodesmatophora</taxon>
        <taxon>Heterotrichea</taxon>
        <taxon>Heterotrichida</taxon>
        <taxon>Blepharismidae</taxon>
        <taxon>Blepharisma</taxon>
    </lineage>
</organism>
<comment type="caution">
    <text evidence="5">The sequence shown here is derived from an EMBL/GenBank/DDBJ whole genome shotgun (WGS) entry which is preliminary data.</text>
</comment>
<dbReference type="GO" id="GO:0033615">
    <property type="term" value="P:mitochondrial proton-transporting ATP synthase complex assembly"/>
    <property type="evidence" value="ECO:0007669"/>
    <property type="project" value="TreeGrafter"/>
</dbReference>
<name>A0AAU9I7K1_9CILI</name>
<evidence type="ECO:0008006" key="7">
    <source>
        <dbReference type="Google" id="ProtNLM"/>
    </source>
</evidence>
<reference evidence="5" key="1">
    <citation type="submission" date="2021-09" db="EMBL/GenBank/DDBJ databases">
        <authorList>
            <consortium name="AG Swart"/>
            <person name="Singh M."/>
            <person name="Singh A."/>
            <person name="Seah K."/>
            <person name="Emmerich C."/>
        </authorList>
    </citation>
    <scope>NUCLEOTIDE SEQUENCE</scope>
    <source>
        <strain evidence="5">ATCC30299</strain>
    </source>
</reference>
<evidence type="ECO:0000256" key="4">
    <source>
        <dbReference type="ARBA" id="ARBA00023128"/>
    </source>
</evidence>
<evidence type="ECO:0000256" key="2">
    <source>
        <dbReference type="ARBA" id="ARBA00009116"/>
    </source>
</evidence>
<keyword evidence="4" id="KW-0496">Mitochondrion</keyword>
<dbReference type="Proteomes" id="UP001162131">
    <property type="component" value="Unassembled WGS sequence"/>
</dbReference>
<dbReference type="InterPro" id="IPR010591">
    <property type="entry name" value="ATP11"/>
</dbReference>
<dbReference type="AlphaFoldDB" id="A0AAU9I7K1"/>
<keyword evidence="3" id="KW-0809">Transit peptide</keyword>
<accession>A0AAU9I7K1</accession>
<gene>
    <name evidence="5" type="ORF">BSTOLATCC_MIC1276</name>
</gene>
<evidence type="ECO:0000256" key="3">
    <source>
        <dbReference type="ARBA" id="ARBA00022946"/>
    </source>
</evidence>
<dbReference type="GO" id="GO:0005739">
    <property type="term" value="C:mitochondrion"/>
    <property type="evidence" value="ECO:0007669"/>
    <property type="project" value="UniProtKB-SubCell"/>
</dbReference>
<sequence length="190" mass="22275">MILRRAFVFTYPCPRKMREIVKLSLIEKEEPSEIKRIWNEYHLNRPNNVSTVITAHQYDLLLRRTKASPIFIFPLKRKAGHFVLVSQAQEKSNLLTYLEDFKKNPATATPYFVLTLFDELLAKKGIVPVRGDIVDFLIAKPEAELLLKAFLAHYIEGGLYEETVQIFNHDPNNFNHQKYVDNFFNRFSTQ</sequence>
<evidence type="ECO:0000313" key="6">
    <source>
        <dbReference type="Proteomes" id="UP001162131"/>
    </source>
</evidence>